<comment type="subunit">
    <text evidence="11">Homodimer.</text>
</comment>
<accession>A0ABS2ENT6</accession>
<feature type="binding site" evidence="11">
    <location>
        <position position="37"/>
    </location>
    <ligand>
        <name>ATP</name>
        <dbReference type="ChEBI" id="CHEBI:30616"/>
    </ligand>
</feature>
<evidence type="ECO:0000259" key="12">
    <source>
        <dbReference type="Pfam" id="PF01743"/>
    </source>
</evidence>
<dbReference type="EC" id="2.7.7.72" evidence="11"/>
<keyword evidence="10 11" id="KW-0694">RNA-binding</keyword>
<evidence type="ECO:0000256" key="11">
    <source>
        <dbReference type="HAMAP-Rule" id="MF_01263"/>
    </source>
</evidence>
<evidence type="ECO:0000256" key="4">
    <source>
        <dbReference type="ARBA" id="ARBA00022695"/>
    </source>
</evidence>
<dbReference type="EMBL" id="JACJJQ010000012">
    <property type="protein sequence ID" value="MBM6753881.1"/>
    <property type="molecule type" value="Genomic_DNA"/>
</dbReference>
<name>A0ABS2ENT6_9LACO</name>
<dbReference type="Pfam" id="PF13735">
    <property type="entry name" value="tRNA_NucTran2_2"/>
    <property type="match status" value="1"/>
</dbReference>
<evidence type="ECO:0000256" key="7">
    <source>
        <dbReference type="ARBA" id="ARBA00022800"/>
    </source>
</evidence>
<keyword evidence="5 11" id="KW-0479">Metal-binding</keyword>
<evidence type="ECO:0000256" key="2">
    <source>
        <dbReference type="ARBA" id="ARBA00022679"/>
    </source>
</evidence>
<dbReference type="InterPro" id="IPR023068">
    <property type="entry name" value="CCA-adding_enz_firmicutes"/>
</dbReference>
<keyword evidence="6 11" id="KW-0547">Nucleotide-binding</keyword>
<feature type="binding site" evidence="11">
    <location>
        <position position="40"/>
    </location>
    <ligand>
        <name>CTP</name>
        <dbReference type="ChEBI" id="CHEBI:37563"/>
    </ligand>
</feature>
<evidence type="ECO:0000259" key="14">
    <source>
        <dbReference type="Pfam" id="PF13735"/>
    </source>
</evidence>
<keyword evidence="4 11" id="KW-0548">Nucleotidyltransferase</keyword>
<feature type="binding site" evidence="11">
    <location>
        <position position="173"/>
    </location>
    <ligand>
        <name>ATP</name>
        <dbReference type="ChEBI" id="CHEBI:30616"/>
    </ligand>
</feature>
<feature type="binding site" evidence="11">
    <location>
        <position position="167"/>
    </location>
    <ligand>
        <name>ATP</name>
        <dbReference type="ChEBI" id="CHEBI:30616"/>
    </ligand>
</feature>
<evidence type="ECO:0000256" key="6">
    <source>
        <dbReference type="ARBA" id="ARBA00022741"/>
    </source>
</evidence>
<feature type="binding site" evidence="11">
    <location>
        <position position="121"/>
    </location>
    <ligand>
        <name>CTP</name>
        <dbReference type="ChEBI" id="CHEBI:37563"/>
    </ligand>
</feature>
<dbReference type="InterPro" id="IPR050264">
    <property type="entry name" value="Bact_CCA-adding_enz_type3_sf"/>
</dbReference>
<dbReference type="Gene3D" id="1.10.110.30">
    <property type="match status" value="1"/>
</dbReference>
<feature type="binding site" evidence="11">
    <location>
        <position position="121"/>
    </location>
    <ligand>
        <name>ATP</name>
        <dbReference type="ChEBI" id="CHEBI:30616"/>
    </ligand>
</feature>
<feature type="binding site" evidence="11">
    <location>
        <position position="164"/>
    </location>
    <ligand>
        <name>ATP</name>
        <dbReference type="ChEBI" id="CHEBI:30616"/>
    </ligand>
</feature>
<feature type="binding site" evidence="11">
    <location>
        <position position="170"/>
    </location>
    <ligand>
        <name>CTP</name>
        <dbReference type="ChEBI" id="CHEBI:37563"/>
    </ligand>
</feature>
<evidence type="ECO:0000256" key="3">
    <source>
        <dbReference type="ARBA" id="ARBA00022694"/>
    </source>
</evidence>
<protein>
    <recommendedName>
        <fullName evidence="11">CCA-adding enzyme</fullName>
        <ecNumber evidence="11">2.7.7.72</ecNumber>
    </recommendedName>
    <alternativeName>
        <fullName evidence="11">CCA tRNA nucleotidyltransferase</fullName>
    </alternativeName>
    <alternativeName>
        <fullName evidence="11">tRNA CCA-pyrophosphorylase</fullName>
    </alternativeName>
    <alternativeName>
        <fullName evidence="11">tRNA adenylyl-/cytidylyl- transferase</fullName>
    </alternativeName>
    <alternativeName>
        <fullName evidence="11">tRNA nucleotidyltransferase</fullName>
    </alternativeName>
    <alternativeName>
        <fullName evidence="11">tRNA-NT</fullName>
    </alternativeName>
</protein>
<comment type="miscellaneous">
    <text evidence="11">A single active site specifically recognizes both ATP and CTP and is responsible for their addition.</text>
</comment>
<dbReference type="Gene3D" id="1.20.58.560">
    <property type="match status" value="1"/>
</dbReference>
<comment type="caution">
    <text evidence="15">The sequence shown here is derived from an EMBL/GenBank/DDBJ whole genome shotgun (WGS) entry which is preliminary data.</text>
</comment>
<dbReference type="InterPro" id="IPR002646">
    <property type="entry name" value="PolA_pol_head_dom"/>
</dbReference>
<evidence type="ECO:0000256" key="1">
    <source>
        <dbReference type="ARBA" id="ARBA00001946"/>
    </source>
</evidence>
<dbReference type="InterPro" id="IPR032828">
    <property type="entry name" value="PolyA_RNA-bd"/>
</dbReference>
<dbReference type="Gene3D" id="1.10.246.80">
    <property type="match status" value="1"/>
</dbReference>
<feature type="domain" description="tRNA nucleotidyltransferase/poly(A) polymerase RNA and SrmB- binding" evidence="13">
    <location>
        <begin position="179"/>
        <end position="238"/>
    </location>
</feature>
<comment type="cofactor">
    <cofactor evidence="1 11">
        <name>Mg(2+)</name>
        <dbReference type="ChEBI" id="CHEBI:18420"/>
    </cofactor>
</comment>
<dbReference type="HAMAP" id="MF_01263">
    <property type="entry name" value="CCA_bact_type3"/>
    <property type="match status" value="1"/>
</dbReference>
<comment type="catalytic activity">
    <reaction evidence="11">
        <text>a tRNA precursor + 2 CTP + ATP = a tRNA with a 3' CCA end + 3 diphosphate</text>
        <dbReference type="Rhea" id="RHEA:14433"/>
        <dbReference type="Rhea" id="RHEA-COMP:10465"/>
        <dbReference type="Rhea" id="RHEA-COMP:10468"/>
        <dbReference type="ChEBI" id="CHEBI:30616"/>
        <dbReference type="ChEBI" id="CHEBI:33019"/>
        <dbReference type="ChEBI" id="CHEBI:37563"/>
        <dbReference type="ChEBI" id="CHEBI:74896"/>
        <dbReference type="ChEBI" id="CHEBI:83071"/>
        <dbReference type="EC" id="2.7.7.72"/>
    </reaction>
</comment>
<sequence>MPSESFRVQHLPAIFEPARPILATIEKAGFEAYFVGGCVRDTILNDPIHDIDIATSAYPAEVKQLFKRTVDTGIEHGTVMILDHGTGYETTTFRTESGYQDYRRPDSVTFVRSLEEDLKRRDFTINALAMKENGAVVDLFDGQGDLKRHLIRAVGDPNERFLEDALRMMRAVRFASKLDFTIDPQTLAGIKDHAPLLAKIAVERVQVEFEKLLLGQNPARGLAGLISTGLYQYCPGLKDHQIALEKLEAANWPLKSSAGAWTVLTWTLGLNSQTVGKFLKAWKLSNQMIKAVQKSLKLLAAIAGDQVDNLALFNAGKAALDTALEVAQVLEIPVDAVQLQKEYQTLPIQDSHQLAINGKMLIEAGVVKPGPTMGKLLQRLQTAVIMGTVENNLADLTSATKKFTEEME</sequence>
<dbReference type="SUPFAM" id="SSF81301">
    <property type="entry name" value="Nucleotidyltransferase"/>
    <property type="match status" value="1"/>
</dbReference>
<feature type="domain" description="CCA-adding enzyme C-terminal" evidence="14">
    <location>
        <begin position="254"/>
        <end position="394"/>
    </location>
</feature>
<feature type="binding site" evidence="11">
    <location>
        <position position="40"/>
    </location>
    <ligand>
        <name>ATP</name>
        <dbReference type="ChEBI" id="CHEBI:30616"/>
    </ligand>
</feature>
<proteinExistence type="inferred from homology"/>
<feature type="binding site" evidence="11">
    <location>
        <position position="164"/>
    </location>
    <ligand>
        <name>CTP</name>
        <dbReference type="ChEBI" id="CHEBI:37563"/>
    </ligand>
</feature>
<evidence type="ECO:0000256" key="9">
    <source>
        <dbReference type="ARBA" id="ARBA00022842"/>
    </source>
</evidence>
<reference evidence="15 16" key="1">
    <citation type="journal article" date="2021" name="Sci. Rep.">
        <title>The distribution of antibiotic resistance genes in chicken gut microbiota commensals.</title>
        <authorList>
            <person name="Juricova H."/>
            <person name="Matiasovicova J."/>
            <person name="Kubasova T."/>
            <person name="Cejkova D."/>
            <person name="Rychlik I."/>
        </authorList>
    </citation>
    <scope>NUCLEOTIDE SEQUENCE [LARGE SCALE GENOMIC DNA]</scope>
    <source>
        <strain evidence="15 16">An810</strain>
    </source>
</reference>
<gene>
    <name evidence="11" type="primary">cca</name>
    <name evidence="15" type="ORF">H5993_03780</name>
</gene>
<comment type="catalytic activity">
    <reaction evidence="11">
        <text>a tRNA with a 3' CCA end + 2 CTP + ATP = a tRNA with a 3' CCACCA end + 3 diphosphate</text>
        <dbReference type="Rhea" id="RHEA:76235"/>
        <dbReference type="Rhea" id="RHEA-COMP:10468"/>
        <dbReference type="Rhea" id="RHEA-COMP:18655"/>
        <dbReference type="ChEBI" id="CHEBI:30616"/>
        <dbReference type="ChEBI" id="CHEBI:33019"/>
        <dbReference type="ChEBI" id="CHEBI:37563"/>
        <dbReference type="ChEBI" id="CHEBI:83071"/>
        <dbReference type="ChEBI" id="CHEBI:195187"/>
    </reaction>
</comment>
<evidence type="ECO:0000256" key="5">
    <source>
        <dbReference type="ARBA" id="ARBA00022723"/>
    </source>
</evidence>
<dbReference type="RefSeq" id="WP_204776279.1">
    <property type="nucleotide sequence ID" value="NZ_JACJJQ010000012.1"/>
</dbReference>
<dbReference type="CDD" id="cd05398">
    <property type="entry name" value="NT_ClassII-CCAase"/>
    <property type="match status" value="1"/>
</dbReference>
<evidence type="ECO:0000256" key="10">
    <source>
        <dbReference type="ARBA" id="ARBA00022884"/>
    </source>
</evidence>
<feature type="binding site" evidence="11">
    <location>
        <position position="37"/>
    </location>
    <ligand>
        <name>CTP</name>
        <dbReference type="ChEBI" id="CHEBI:37563"/>
    </ligand>
</feature>
<comment type="function">
    <text evidence="11">Catalyzes the addition and repair of the essential 3'-terminal CCA sequence in tRNAs without using a nucleic acid template. Adds these three nucleotides in the order of C, C, and A to the tRNA nucleotide-73, using CTP and ATP as substrates and producing inorganic pyrophosphate. tRNA 3'-terminal CCA addition is required both for tRNA processing and repair. Also involved in tRNA surveillance by mediating tandem CCA addition to generate a CCACCA at the 3' terminus of unstable tRNAs. While stable tRNAs receive only 3'-terminal CCA, unstable tRNAs are marked with CCACCA and rapidly degraded.</text>
</comment>
<feature type="domain" description="Poly A polymerase head" evidence="12">
    <location>
        <begin position="32"/>
        <end position="152"/>
    </location>
</feature>
<organism evidence="15 16">
    <name type="scientific">Limosilactobacillus alvi</name>
    <dbReference type="NCBI Taxonomy" id="990412"/>
    <lineage>
        <taxon>Bacteria</taxon>
        <taxon>Bacillati</taxon>
        <taxon>Bacillota</taxon>
        <taxon>Bacilli</taxon>
        <taxon>Lactobacillales</taxon>
        <taxon>Lactobacillaceae</taxon>
        <taxon>Limosilactobacillus</taxon>
    </lineage>
</organism>
<keyword evidence="8 11" id="KW-0067">ATP-binding</keyword>
<evidence type="ECO:0000259" key="13">
    <source>
        <dbReference type="Pfam" id="PF12627"/>
    </source>
</evidence>
<dbReference type="InterPro" id="IPR043519">
    <property type="entry name" value="NT_sf"/>
</dbReference>
<comment type="similarity">
    <text evidence="11">Belongs to the tRNA nucleotidyltransferase/poly(A) polymerase family. Bacterial CCA-adding enzyme type 3 subfamily.</text>
</comment>
<keyword evidence="9 11" id="KW-0460">Magnesium</keyword>
<dbReference type="GO" id="GO:0004810">
    <property type="term" value="F:CCA tRNA nucleotidyltransferase activity"/>
    <property type="evidence" value="ECO:0007669"/>
    <property type="project" value="UniProtKB-EC"/>
</dbReference>
<dbReference type="SUPFAM" id="SSF81891">
    <property type="entry name" value="Poly A polymerase C-terminal region-like"/>
    <property type="match status" value="1"/>
</dbReference>
<feature type="binding site" evidence="11">
    <location>
        <position position="52"/>
    </location>
    <ligand>
        <name>Mg(2+)</name>
        <dbReference type="ChEBI" id="CHEBI:18420"/>
    </ligand>
</feature>
<feature type="binding site" evidence="11">
    <location>
        <position position="50"/>
    </location>
    <ligand>
        <name>Mg(2+)</name>
        <dbReference type="ChEBI" id="CHEBI:18420"/>
    </ligand>
</feature>
<feature type="binding site" evidence="11">
    <location>
        <position position="173"/>
    </location>
    <ligand>
        <name>CTP</name>
        <dbReference type="ChEBI" id="CHEBI:37563"/>
    </ligand>
</feature>
<feature type="binding site" evidence="11">
    <location>
        <position position="170"/>
    </location>
    <ligand>
        <name>ATP</name>
        <dbReference type="ChEBI" id="CHEBI:30616"/>
    </ligand>
</feature>
<dbReference type="PANTHER" id="PTHR46173:SF1">
    <property type="entry name" value="CCA TRNA NUCLEOTIDYLTRANSFERASE 1, MITOCHONDRIAL"/>
    <property type="match status" value="1"/>
</dbReference>
<dbReference type="Pfam" id="PF12627">
    <property type="entry name" value="PolyA_pol_RNAbd"/>
    <property type="match status" value="1"/>
</dbReference>
<dbReference type="NCBIfam" id="NF009814">
    <property type="entry name" value="PRK13299.1"/>
    <property type="match status" value="1"/>
</dbReference>
<dbReference type="InterPro" id="IPR032810">
    <property type="entry name" value="CCA-adding_enz_C"/>
</dbReference>
<keyword evidence="3 11" id="KW-0819">tRNA processing</keyword>
<keyword evidence="2 11" id="KW-0808">Transferase</keyword>
<evidence type="ECO:0000313" key="15">
    <source>
        <dbReference type="EMBL" id="MBM6753881.1"/>
    </source>
</evidence>
<dbReference type="Pfam" id="PF01743">
    <property type="entry name" value="PolyA_pol"/>
    <property type="match status" value="1"/>
</dbReference>
<evidence type="ECO:0000313" key="16">
    <source>
        <dbReference type="Proteomes" id="UP000776629"/>
    </source>
</evidence>
<keyword evidence="7 11" id="KW-0692">RNA repair</keyword>
<dbReference type="Proteomes" id="UP000776629">
    <property type="component" value="Unassembled WGS sequence"/>
</dbReference>
<evidence type="ECO:0000256" key="8">
    <source>
        <dbReference type="ARBA" id="ARBA00022840"/>
    </source>
</evidence>
<keyword evidence="16" id="KW-1185">Reference proteome</keyword>
<dbReference type="PANTHER" id="PTHR46173">
    <property type="entry name" value="CCA TRNA NUCLEOTIDYLTRANSFERASE 1, MITOCHONDRIAL"/>
    <property type="match status" value="1"/>
</dbReference>
<dbReference type="Gene3D" id="3.30.460.10">
    <property type="entry name" value="Beta Polymerase, domain 2"/>
    <property type="match status" value="1"/>
</dbReference>
<feature type="binding site" evidence="11">
    <location>
        <position position="167"/>
    </location>
    <ligand>
        <name>CTP</name>
        <dbReference type="ChEBI" id="CHEBI:37563"/>
    </ligand>
</feature>